<dbReference type="EMBL" id="JAAAXW010000216">
    <property type="protein sequence ID" value="KAF9540062.1"/>
    <property type="molecule type" value="Genomic_DNA"/>
</dbReference>
<name>A0A9P6F1Z2_9FUNG</name>
<reference evidence="1" key="1">
    <citation type="journal article" date="2020" name="Fungal Divers.">
        <title>Resolving the Mortierellaceae phylogeny through synthesis of multi-gene phylogenetics and phylogenomics.</title>
        <authorList>
            <person name="Vandepol N."/>
            <person name="Liber J."/>
            <person name="Desiro A."/>
            <person name="Na H."/>
            <person name="Kennedy M."/>
            <person name="Barry K."/>
            <person name="Grigoriev I.V."/>
            <person name="Miller A.N."/>
            <person name="O'Donnell K."/>
            <person name="Stajich J.E."/>
            <person name="Bonito G."/>
        </authorList>
    </citation>
    <scope>NUCLEOTIDE SEQUENCE</scope>
    <source>
        <strain evidence="1">NRRL 2591</strain>
    </source>
</reference>
<sequence length="213" mass="23544">MTVAHICLTTDRDMDSILAQQYSRIVKCAQKYGPDRVTILLMVQNGHLSCLQTLEHFLLEIMPALEPTPVIPMPRWQTSRGIRATATTTSTLAPVSVWGIPNVIACHSPEDATDYLSRLLAPSSSSRTVQPHRQISQEDHANSISRPTWLSIALATTSDNPLFTLQDATRLEQSLGTVQNIVLATPAQLQSTCLLTQRTSQAIHDFFNTDQPI</sequence>
<proteinExistence type="predicted"/>
<evidence type="ECO:0000313" key="1">
    <source>
        <dbReference type="EMBL" id="KAF9540062.1"/>
    </source>
</evidence>
<dbReference type="AlphaFoldDB" id="A0A9P6F1Z2"/>
<gene>
    <name evidence="1" type="ORF">EC957_004659</name>
</gene>
<evidence type="ECO:0000313" key="2">
    <source>
        <dbReference type="Proteomes" id="UP000723463"/>
    </source>
</evidence>
<organism evidence="1 2">
    <name type="scientific">Mortierella hygrophila</name>
    <dbReference type="NCBI Taxonomy" id="979708"/>
    <lineage>
        <taxon>Eukaryota</taxon>
        <taxon>Fungi</taxon>
        <taxon>Fungi incertae sedis</taxon>
        <taxon>Mucoromycota</taxon>
        <taxon>Mortierellomycotina</taxon>
        <taxon>Mortierellomycetes</taxon>
        <taxon>Mortierellales</taxon>
        <taxon>Mortierellaceae</taxon>
        <taxon>Mortierella</taxon>
    </lineage>
</organism>
<keyword evidence="2" id="KW-1185">Reference proteome</keyword>
<dbReference type="Proteomes" id="UP000723463">
    <property type="component" value="Unassembled WGS sequence"/>
</dbReference>
<comment type="caution">
    <text evidence="1">The sequence shown here is derived from an EMBL/GenBank/DDBJ whole genome shotgun (WGS) entry which is preliminary data.</text>
</comment>
<protein>
    <submittedName>
        <fullName evidence="1">Uncharacterized protein</fullName>
    </submittedName>
</protein>
<accession>A0A9P6F1Z2</accession>